<dbReference type="Proteomes" id="UP000271098">
    <property type="component" value="Unassembled WGS sequence"/>
</dbReference>
<dbReference type="WBParaSite" id="GPUH_0000453801-mRNA-1">
    <property type="protein sequence ID" value="GPUH_0000453801-mRNA-1"/>
    <property type="gene ID" value="GPUH_0000453801"/>
</dbReference>
<evidence type="ECO:0000313" key="1">
    <source>
        <dbReference type="EMBL" id="VDK45581.1"/>
    </source>
</evidence>
<accession>A0A183D740</accession>
<name>A0A183D740_9BILA</name>
<dbReference type="EMBL" id="UYRT01008641">
    <property type="protein sequence ID" value="VDK45581.1"/>
    <property type="molecule type" value="Genomic_DNA"/>
</dbReference>
<reference evidence="3" key="1">
    <citation type="submission" date="2016-06" db="UniProtKB">
        <authorList>
            <consortium name="WormBaseParasite"/>
        </authorList>
    </citation>
    <scope>IDENTIFICATION</scope>
</reference>
<evidence type="ECO:0000313" key="2">
    <source>
        <dbReference type="Proteomes" id="UP000271098"/>
    </source>
</evidence>
<proteinExistence type="predicted"/>
<dbReference type="SUPFAM" id="SSF53300">
    <property type="entry name" value="vWA-like"/>
    <property type="match status" value="1"/>
</dbReference>
<protein>
    <submittedName>
        <fullName evidence="3">VWFA domain-containing protein</fullName>
    </submittedName>
</protein>
<evidence type="ECO:0000313" key="3">
    <source>
        <dbReference type="WBParaSite" id="GPUH_0000453801-mRNA-1"/>
    </source>
</evidence>
<organism evidence="3">
    <name type="scientific">Gongylonema pulchrum</name>
    <dbReference type="NCBI Taxonomy" id="637853"/>
    <lineage>
        <taxon>Eukaryota</taxon>
        <taxon>Metazoa</taxon>
        <taxon>Ecdysozoa</taxon>
        <taxon>Nematoda</taxon>
        <taxon>Chromadorea</taxon>
        <taxon>Rhabditida</taxon>
        <taxon>Spirurina</taxon>
        <taxon>Spiruromorpha</taxon>
        <taxon>Spiruroidea</taxon>
        <taxon>Gongylonematidae</taxon>
        <taxon>Gongylonema</taxon>
    </lineage>
</organism>
<reference evidence="1 2" key="2">
    <citation type="submission" date="2018-11" db="EMBL/GenBank/DDBJ databases">
        <authorList>
            <consortium name="Pathogen Informatics"/>
        </authorList>
    </citation>
    <scope>NUCLEOTIDE SEQUENCE [LARGE SCALE GENOMIC DNA]</scope>
</reference>
<dbReference type="OrthoDB" id="5862623at2759"/>
<gene>
    <name evidence="1" type="ORF">GPUH_LOCUS4532</name>
</gene>
<dbReference type="InterPro" id="IPR036465">
    <property type="entry name" value="vWFA_dom_sf"/>
</dbReference>
<dbReference type="Gene3D" id="3.40.50.410">
    <property type="entry name" value="von Willebrand factor, type A domain"/>
    <property type="match status" value="1"/>
</dbReference>
<dbReference type="AlphaFoldDB" id="A0A183D740"/>
<sequence length="65" mass="7380">MLVFTDGWSNKGPDPEEMSRNAKNAGFTVYTVFYEVCLAFFSHSCSSKAHVFNQRIVVINSDEEK</sequence>
<keyword evidence="2" id="KW-1185">Reference proteome</keyword>